<feature type="region of interest" description="Disordered" evidence="1">
    <location>
        <begin position="1"/>
        <end position="21"/>
    </location>
</feature>
<name>A0A1V8RQT0_9HYPH</name>
<feature type="domain" description="T6SS Transcription factor RovC-like DNA binding" evidence="2">
    <location>
        <begin position="127"/>
        <end position="230"/>
    </location>
</feature>
<sequence>MRSRGWRGSACGDTNPTNEPIARSWKRRTWPSRCHWKHSNSGVCDFPARPGLSALTQSVLWSPAVVPSVLTLAPAPEHLSLGEAPPLSPLDITRDSPEGELAFYGGDSPLQTLMMPGSDPTKPVVAMIPFDADMLGRIETLTRLWRSLRGQRPPPDTRMTQQQRRRLRRMIQAADGHMNGASYREIAIAIYGEPRISAESWKTSPLRASVIGLVKGGLDAINGGYLNMLRHRRRS</sequence>
<comment type="caution">
    <text evidence="3">The sequence shown here is derived from an EMBL/GenBank/DDBJ whole genome shotgun (WGS) entry which is preliminary data.</text>
</comment>
<organism evidence="3 4">
    <name type="scientific">Manganibacter manganicus</name>
    <dbReference type="NCBI Taxonomy" id="1873176"/>
    <lineage>
        <taxon>Bacteria</taxon>
        <taxon>Pseudomonadati</taxon>
        <taxon>Pseudomonadota</taxon>
        <taxon>Alphaproteobacteria</taxon>
        <taxon>Hyphomicrobiales</taxon>
        <taxon>Phyllobacteriaceae</taxon>
        <taxon>Manganibacter</taxon>
    </lineage>
</organism>
<evidence type="ECO:0000256" key="1">
    <source>
        <dbReference type="SAM" id="MobiDB-lite"/>
    </source>
</evidence>
<keyword evidence="4" id="KW-1185">Reference proteome</keyword>
<proteinExistence type="predicted"/>
<evidence type="ECO:0000313" key="4">
    <source>
        <dbReference type="Proteomes" id="UP000191905"/>
    </source>
</evidence>
<accession>A0A1V8RQT0</accession>
<dbReference type="STRING" id="1873176.BFN67_18160"/>
<dbReference type="InterPro" id="IPR018754">
    <property type="entry name" value="RovC-like_DNA-bd"/>
</dbReference>
<protein>
    <recommendedName>
        <fullName evidence="2">T6SS Transcription factor RovC-like DNA binding domain-containing protein</fullName>
    </recommendedName>
</protein>
<dbReference type="OrthoDB" id="7261891at2"/>
<evidence type="ECO:0000259" key="2">
    <source>
        <dbReference type="Pfam" id="PF10074"/>
    </source>
</evidence>
<reference evidence="3 4" key="1">
    <citation type="journal article" date="2016" name="Int. J. Syst. Evol. Microbiol.">
        <title>Pseudaminobacter manganicus sp. nov., isolated from sludge of a manganese mine.</title>
        <authorList>
            <person name="Li J."/>
            <person name="Huang J."/>
            <person name="Liao S."/>
            <person name="Wang G."/>
        </authorList>
    </citation>
    <scope>NUCLEOTIDE SEQUENCE [LARGE SCALE GENOMIC DNA]</scope>
    <source>
        <strain evidence="3 4">JH-7</strain>
    </source>
</reference>
<gene>
    <name evidence="3" type="ORF">BFN67_18160</name>
</gene>
<dbReference type="AlphaFoldDB" id="A0A1V8RQT0"/>
<dbReference type="Pfam" id="PF10074">
    <property type="entry name" value="RovC_DNA-bd"/>
    <property type="match status" value="1"/>
</dbReference>
<dbReference type="EMBL" id="MDET01000015">
    <property type="protein sequence ID" value="OQM75515.1"/>
    <property type="molecule type" value="Genomic_DNA"/>
</dbReference>
<evidence type="ECO:0000313" key="3">
    <source>
        <dbReference type="EMBL" id="OQM75515.1"/>
    </source>
</evidence>
<dbReference type="Proteomes" id="UP000191905">
    <property type="component" value="Unassembled WGS sequence"/>
</dbReference>